<keyword evidence="3" id="KW-1185">Reference proteome</keyword>
<protein>
    <submittedName>
        <fullName evidence="2">Uncharacterized protein</fullName>
    </submittedName>
</protein>
<dbReference type="AlphaFoldDB" id="A0AAV9VZN9"/>
<reference evidence="2 3" key="1">
    <citation type="submission" date="2023-08" db="EMBL/GenBank/DDBJ databases">
        <authorList>
            <person name="Palmer J.M."/>
        </authorList>
    </citation>
    <scope>NUCLEOTIDE SEQUENCE [LARGE SCALE GENOMIC DNA]</scope>
    <source>
        <strain evidence="2 3">TWF481</strain>
    </source>
</reference>
<comment type="caution">
    <text evidence="2">The sequence shown here is derived from an EMBL/GenBank/DDBJ whole genome shotgun (WGS) entry which is preliminary data.</text>
</comment>
<evidence type="ECO:0000256" key="1">
    <source>
        <dbReference type="SAM" id="MobiDB-lite"/>
    </source>
</evidence>
<feature type="region of interest" description="Disordered" evidence="1">
    <location>
        <begin position="90"/>
        <end position="155"/>
    </location>
</feature>
<organism evidence="2 3">
    <name type="scientific">Arthrobotrys musiformis</name>
    <dbReference type="NCBI Taxonomy" id="47236"/>
    <lineage>
        <taxon>Eukaryota</taxon>
        <taxon>Fungi</taxon>
        <taxon>Dikarya</taxon>
        <taxon>Ascomycota</taxon>
        <taxon>Pezizomycotina</taxon>
        <taxon>Orbiliomycetes</taxon>
        <taxon>Orbiliales</taxon>
        <taxon>Orbiliaceae</taxon>
        <taxon>Arthrobotrys</taxon>
    </lineage>
</organism>
<evidence type="ECO:0000313" key="2">
    <source>
        <dbReference type="EMBL" id="KAK6498942.1"/>
    </source>
</evidence>
<dbReference type="EMBL" id="JAVHJL010000008">
    <property type="protein sequence ID" value="KAK6498942.1"/>
    <property type="molecule type" value="Genomic_DNA"/>
</dbReference>
<feature type="compositionally biased region" description="Polar residues" evidence="1">
    <location>
        <begin position="90"/>
        <end position="109"/>
    </location>
</feature>
<proteinExistence type="predicted"/>
<dbReference type="Proteomes" id="UP001370758">
    <property type="component" value="Unassembled WGS sequence"/>
</dbReference>
<name>A0AAV9VZN9_9PEZI</name>
<gene>
    <name evidence="2" type="ORF">TWF481_011513</name>
</gene>
<accession>A0AAV9VZN9</accession>
<sequence length="155" mass="17781">MGKPQHNTGFQTASYNTRTEAQAFQAEDIYNVLQHVSSNRRTMHPHIYGSSMFTRDIEGASGEYAQFYSREEEKYISEIDRDLKYLESLEASNPTESISTTSEAYSSDEWSLRTEAATSNITLTTQTRNTDLRSSSSRSSEHRYPRASSRRNNWV</sequence>
<evidence type="ECO:0000313" key="3">
    <source>
        <dbReference type="Proteomes" id="UP001370758"/>
    </source>
</evidence>
<feature type="compositionally biased region" description="Polar residues" evidence="1">
    <location>
        <begin position="116"/>
        <end position="129"/>
    </location>
</feature>